<dbReference type="Gene3D" id="3.30.240.20">
    <property type="entry name" value="bsu07140 like domains"/>
    <property type="match status" value="2"/>
</dbReference>
<feature type="transmembrane region" description="Helical" evidence="7">
    <location>
        <begin position="6"/>
        <end position="26"/>
    </location>
</feature>
<evidence type="ECO:0000256" key="5">
    <source>
        <dbReference type="ARBA" id="ARBA00022989"/>
    </source>
</evidence>
<evidence type="ECO:0000256" key="3">
    <source>
        <dbReference type="ARBA" id="ARBA00022475"/>
    </source>
</evidence>
<evidence type="ECO:0000256" key="7">
    <source>
        <dbReference type="SAM" id="Phobius"/>
    </source>
</evidence>
<sequence>MEETFVVIVRAVIAFFTLLIYARLLGKQQMANLTFFDYINGITIGSMAGTLATDLSTKAWAHWMGLSTFVVLTILFQLITMKSRYLAKIVDGQPVLVIHNGKMLERNIASSRIKKDELLMLLRQKNMFDITQVAFAIYEPDGNLSVLPKAEYQPVTPKDLNIPVKPAGLMTELILDGQLLEQNLKQRKKDKQWLQWQLQAHGVSDPKEVAFAAILPDGQLYVDKYSDRVGEEFDMGDYRGPF</sequence>
<evidence type="ECO:0000256" key="2">
    <source>
        <dbReference type="ARBA" id="ARBA00006448"/>
    </source>
</evidence>
<organism evidence="10 11">
    <name type="scientific">Bacillus thermozeamaize</name>
    <dbReference type="NCBI Taxonomy" id="230954"/>
    <lineage>
        <taxon>Bacteria</taxon>
        <taxon>Bacillati</taxon>
        <taxon>Bacillota</taxon>
        <taxon>Bacilli</taxon>
        <taxon>Bacillales</taxon>
        <taxon>Bacillaceae</taxon>
        <taxon>Bacillus</taxon>
    </lineage>
</organism>
<reference evidence="11" key="1">
    <citation type="submission" date="2016-06" db="EMBL/GenBank/DDBJ databases">
        <authorList>
            <person name="Nascimento L."/>
            <person name="Pereira R.V."/>
            <person name="Martins L.F."/>
            <person name="Quaggio R.B."/>
            <person name="Silva A.M."/>
            <person name="Setubal J.C."/>
        </authorList>
    </citation>
    <scope>NUCLEOTIDE SEQUENCE [LARGE SCALE GENOMIC DNA]</scope>
</reference>
<dbReference type="GO" id="GO:0005886">
    <property type="term" value="C:plasma membrane"/>
    <property type="evidence" value="ECO:0007669"/>
    <property type="project" value="UniProtKB-SubCell"/>
</dbReference>
<evidence type="ECO:0000313" key="10">
    <source>
        <dbReference type="EMBL" id="OUM84342.1"/>
    </source>
</evidence>
<dbReference type="PANTHER" id="PTHR34582:SF7">
    <property type="entry name" value="UPF0702 TRANSMEMBRANE PROTEIN YDFS"/>
    <property type="match status" value="1"/>
</dbReference>
<comment type="caution">
    <text evidence="10">The sequence shown here is derived from an EMBL/GenBank/DDBJ whole genome shotgun (WGS) entry which is preliminary data.</text>
</comment>
<feature type="domain" description="YetF-like N-terminal transmembrane" evidence="9">
    <location>
        <begin position="7"/>
        <end position="77"/>
    </location>
</feature>
<dbReference type="InterPro" id="IPR007353">
    <property type="entry name" value="DUF421"/>
</dbReference>
<feature type="transmembrane region" description="Helical" evidence="7">
    <location>
        <begin position="59"/>
        <end position="79"/>
    </location>
</feature>
<proteinExistence type="inferred from homology"/>
<evidence type="ECO:0000259" key="9">
    <source>
        <dbReference type="Pfam" id="PF20730"/>
    </source>
</evidence>
<evidence type="ECO:0000259" key="8">
    <source>
        <dbReference type="Pfam" id="PF04239"/>
    </source>
</evidence>
<dbReference type="Pfam" id="PF04239">
    <property type="entry name" value="DUF421"/>
    <property type="match status" value="1"/>
</dbReference>
<dbReference type="Proteomes" id="UP000196475">
    <property type="component" value="Unassembled WGS sequence"/>
</dbReference>
<comment type="subcellular location">
    <subcellularLocation>
        <location evidence="1">Cell membrane</location>
        <topology evidence="1">Multi-pass membrane protein</topology>
    </subcellularLocation>
</comment>
<dbReference type="Pfam" id="PF20730">
    <property type="entry name" value="YetF_N"/>
    <property type="match status" value="1"/>
</dbReference>
<keyword evidence="6 7" id="KW-0472">Membrane</keyword>
<evidence type="ECO:0000256" key="4">
    <source>
        <dbReference type="ARBA" id="ARBA00022692"/>
    </source>
</evidence>
<dbReference type="AlphaFoldDB" id="A0A1Y3PAH9"/>
<evidence type="ECO:0000256" key="6">
    <source>
        <dbReference type="ARBA" id="ARBA00023136"/>
    </source>
</evidence>
<keyword evidence="4 7" id="KW-0812">Transmembrane</keyword>
<evidence type="ECO:0000256" key="1">
    <source>
        <dbReference type="ARBA" id="ARBA00004651"/>
    </source>
</evidence>
<dbReference type="PANTHER" id="PTHR34582">
    <property type="entry name" value="UPF0702 TRANSMEMBRANE PROTEIN YCAP"/>
    <property type="match status" value="1"/>
</dbReference>
<name>A0A1Y3PAH9_9BACI</name>
<protein>
    <recommendedName>
        <fullName evidence="12">DUF421 domain-containing protein</fullName>
    </recommendedName>
</protein>
<keyword evidence="5 7" id="KW-1133">Transmembrane helix</keyword>
<feature type="domain" description="YetF C-terminal" evidence="8">
    <location>
        <begin position="82"/>
        <end position="213"/>
    </location>
</feature>
<dbReference type="InterPro" id="IPR048454">
    <property type="entry name" value="YetF_N"/>
</dbReference>
<evidence type="ECO:0008006" key="12">
    <source>
        <dbReference type="Google" id="ProtNLM"/>
    </source>
</evidence>
<comment type="similarity">
    <text evidence="2">Belongs to the UPF0702 family.</text>
</comment>
<dbReference type="InterPro" id="IPR023090">
    <property type="entry name" value="UPF0702_alpha/beta_dom_sf"/>
</dbReference>
<dbReference type="EMBL" id="LZRT01000134">
    <property type="protein sequence ID" value="OUM84342.1"/>
    <property type="molecule type" value="Genomic_DNA"/>
</dbReference>
<feature type="transmembrane region" description="Helical" evidence="7">
    <location>
        <begin position="33"/>
        <end position="53"/>
    </location>
</feature>
<accession>A0A1Y3PAH9</accession>
<keyword evidence="3" id="KW-1003">Cell membrane</keyword>
<evidence type="ECO:0000313" key="11">
    <source>
        <dbReference type="Proteomes" id="UP000196475"/>
    </source>
</evidence>
<gene>
    <name evidence="10" type="ORF">BAA01_04515</name>
</gene>